<dbReference type="RefSeq" id="WP_270043806.1">
    <property type="nucleotide sequence ID" value="NZ_JAPDOD010000035.1"/>
</dbReference>
<dbReference type="GO" id="GO:0004174">
    <property type="term" value="F:electron-transferring-flavoprotein dehydrogenase activity"/>
    <property type="evidence" value="ECO:0007669"/>
    <property type="project" value="UniProtKB-UniRule"/>
</dbReference>
<feature type="compositionally biased region" description="Basic and acidic residues" evidence="12">
    <location>
        <begin position="447"/>
        <end position="464"/>
    </location>
</feature>
<accession>A0A9X3S5U8</accession>
<dbReference type="Pfam" id="PF05187">
    <property type="entry name" value="Fer4_ETF_QO"/>
    <property type="match status" value="1"/>
</dbReference>
<dbReference type="InterPro" id="IPR049398">
    <property type="entry name" value="ETF-QO/FixC_UQ-bd"/>
</dbReference>
<feature type="domain" description="ETF-QO/FixC ubiquinone-binding" evidence="14">
    <location>
        <begin position="236"/>
        <end position="334"/>
    </location>
</feature>
<dbReference type="PANTHER" id="PTHR10617">
    <property type="entry name" value="ELECTRON TRANSFER FLAVOPROTEIN-UBIQUINONE OXIDOREDUCTASE"/>
    <property type="match status" value="1"/>
</dbReference>
<protein>
    <recommendedName>
        <fullName evidence="11">Electron transfer flavoprotein-ubiquinone oxidoreductase</fullName>
        <shortName evidence="11">ETF-QO</shortName>
        <ecNumber evidence="11">1.5.5.1</ecNumber>
    </recommendedName>
</protein>
<keyword evidence="9 11" id="KW-0411">Iron-sulfur</keyword>
<feature type="region of interest" description="Disordered" evidence="12">
    <location>
        <begin position="1"/>
        <end position="24"/>
    </location>
</feature>
<reference evidence="15" key="1">
    <citation type="submission" date="2022-10" db="EMBL/GenBank/DDBJ databases">
        <title>The WGS of Solirubrobacter ginsenosidimutans DSM 21036.</title>
        <authorList>
            <person name="Jiang Z."/>
        </authorList>
    </citation>
    <scope>NUCLEOTIDE SEQUENCE</scope>
    <source>
        <strain evidence="15">DSM 21036</strain>
    </source>
</reference>
<dbReference type="EC" id="1.5.5.1" evidence="11"/>
<dbReference type="SUPFAM" id="SSF54373">
    <property type="entry name" value="FAD-linked reductases, C-terminal domain"/>
    <property type="match status" value="1"/>
</dbReference>
<evidence type="ECO:0000256" key="8">
    <source>
        <dbReference type="ARBA" id="ARBA00023004"/>
    </source>
</evidence>
<evidence type="ECO:0000313" key="15">
    <source>
        <dbReference type="EMBL" id="MDA0164551.1"/>
    </source>
</evidence>
<sequence>MSAAPSQFPPPVDSAKEFAGPPTDAEDERIEVGVAIVGGGQAGLACAIRLLQLLEDDPELTESLGEVPVAVIEKGRVAGAHQLSGGVMNPSAIRELLPDDDSWPHYGEVKRETVYFMLNRKRAVPLKPTPPPFKNHGNYVVSVAEVNRWLGEKAEEMGAYVLTETVGAKLLVDDDKVVGVRTGDKGRDKQGGEKGNFEPGSDVIAKATVLAEGNWGHLTGAALKVLDLAPKDPQVWALGVKEVWEVEKPFEKIVHTLGWPLRASGKWKEFGGSWIYGMNRDGETPKVSIGFVTGLDYTDARFSVHDVLQEFKLHPLVKKILEGGKRTAWGAKAIPEGGYWAMPTLHAPGMVIAGDAGGMVNVPKLKGIHYAIESGRLAAETIYKQLKAGSSDFSAYEKDIYASEMGKELYESRNMKQPFARGLIVGGAITNAMVVTKGRFPGGHWATHRDSESPLKLGTGREKRYPKPDGKYTFDKLSGVFLTGNATRDDAPSHIRIQQRVPREVGEGWAWMCPAGVYEVPEDAPEEGMIDLIVNPSNCVQCGAITAKGGRLTPPEGGDGPVYQIT</sequence>
<gene>
    <name evidence="15" type="ORF">OM076_30055</name>
</gene>
<evidence type="ECO:0000256" key="6">
    <source>
        <dbReference type="ARBA" id="ARBA00022982"/>
    </source>
</evidence>
<comment type="cofactor">
    <cofactor evidence="11">
        <name>[4Fe-4S] cluster</name>
        <dbReference type="ChEBI" id="CHEBI:49883"/>
    </cofactor>
    <text evidence="11">Binds 1 [4Fe-4S] cluster.</text>
</comment>
<dbReference type="PANTHER" id="PTHR10617:SF107">
    <property type="entry name" value="ELECTRON TRANSFER FLAVOPROTEIN-UBIQUINONE OXIDOREDUCTASE, MITOCHONDRIAL"/>
    <property type="match status" value="1"/>
</dbReference>
<dbReference type="InterPro" id="IPR007859">
    <property type="entry name" value="ETF-QO/FixX_C"/>
</dbReference>
<comment type="function">
    <text evidence="11">Accepts electrons from ETF and reduces ubiquinone.</text>
</comment>
<dbReference type="Gene3D" id="3.50.50.60">
    <property type="entry name" value="FAD/NAD(P)-binding domain"/>
    <property type="match status" value="1"/>
</dbReference>
<keyword evidence="7 11" id="KW-0560">Oxidoreductase</keyword>
<dbReference type="Gene3D" id="3.30.70.20">
    <property type="match status" value="1"/>
</dbReference>
<organism evidence="15 16">
    <name type="scientific">Solirubrobacter ginsenosidimutans</name>
    <dbReference type="NCBI Taxonomy" id="490573"/>
    <lineage>
        <taxon>Bacteria</taxon>
        <taxon>Bacillati</taxon>
        <taxon>Actinomycetota</taxon>
        <taxon>Thermoleophilia</taxon>
        <taxon>Solirubrobacterales</taxon>
        <taxon>Solirubrobacteraceae</taxon>
        <taxon>Solirubrobacter</taxon>
    </lineage>
</organism>
<keyword evidence="6 11" id="KW-0249">Electron transport</keyword>
<name>A0A9X3S5U8_9ACTN</name>
<proteinExistence type="predicted"/>
<evidence type="ECO:0000313" key="16">
    <source>
        <dbReference type="Proteomes" id="UP001149140"/>
    </source>
</evidence>
<comment type="caution">
    <text evidence="15">The sequence shown here is derived from an EMBL/GenBank/DDBJ whole genome shotgun (WGS) entry which is preliminary data.</text>
</comment>
<dbReference type="Gene3D" id="3.30.9.90">
    <property type="match status" value="1"/>
</dbReference>
<evidence type="ECO:0000256" key="1">
    <source>
        <dbReference type="ARBA" id="ARBA00001974"/>
    </source>
</evidence>
<dbReference type="AlphaFoldDB" id="A0A9X3S5U8"/>
<dbReference type="InterPro" id="IPR040156">
    <property type="entry name" value="ETF-QO"/>
</dbReference>
<evidence type="ECO:0000256" key="9">
    <source>
        <dbReference type="ARBA" id="ARBA00023014"/>
    </source>
</evidence>
<keyword evidence="16" id="KW-1185">Reference proteome</keyword>
<evidence type="ECO:0000259" key="13">
    <source>
        <dbReference type="Pfam" id="PF05187"/>
    </source>
</evidence>
<keyword evidence="10 11" id="KW-0830">Ubiquinone</keyword>
<evidence type="ECO:0000256" key="11">
    <source>
        <dbReference type="RuleBase" id="RU366068"/>
    </source>
</evidence>
<comment type="cofactor">
    <cofactor evidence="1 11">
        <name>FAD</name>
        <dbReference type="ChEBI" id="CHEBI:57692"/>
    </cofactor>
</comment>
<evidence type="ECO:0000259" key="14">
    <source>
        <dbReference type="Pfam" id="PF21162"/>
    </source>
</evidence>
<evidence type="ECO:0000256" key="4">
    <source>
        <dbReference type="ARBA" id="ARBA00022723"/>
    </source>
</evidence>
<evidence type="ECO:0000256" key="5">
    <source>
        <dbReference type="ARBA" id="ARBA00022827"/>
    </source>
</evidence>
<evidence type="ECO:0000256" key="12">
    <source>
        <dbReference type="SAM" id="MobiDB-lite"/>
    </source>
</evidence>
<dbReference type="GO" id="GO:0051539">
    <property type="term" value="F:4 iron, 4 sulfur cluster binding"/>
    <property type="evidence" value="ECO:0007669"/>
    <property type="project" value="UniProtKB-UniRule"/>
</dbReference>
<feature type="region of interest" description="Disordered" evidence="12">
    <location>
        <begin position="445"/>
        <end position="464"/>
    </location>
</feature>
<keyword evidence="8 11" id="KW-0408">Iron</keyword>
<keyword evidence="4 11" id="KW-0479">Metal-binding</keyword>
<keyword evidence="5 11" id="KW-0274">FAD</keyword>
<dbReference type="EMBL" id="JAPDOD010000035">
    <property type="protein sequence ID" value="MDA0164551.1"/>
    <property type="molecule type" value="Genomic_DNA"/>
</dbReference>
<keyword evidence="2 11" id="KW-0813">Transport</keyword>
<keyword evidence="3 11" id="KW-0285">Flavoprotein</keyword>
<comment type="catalytic activity">
    <reaction evidence="11">
        <text>a ubiquinone + reduced [electron-transfer flavoprotein] = a ubiquinol + oxidized [electron-transfer flavoprotein] + H(+)</text>
        <dbReference type="Rhea" id="RHEA:24052"/>
        <dbReference type="Rhea" id="RHEA-COMP:9565"/>
        <dbReference type="Rhea" id="RHEA-COMP:9566"/>
        <dbReference type="Rhea" id="RHEA-COMP:10685"/>
        <dbReference type="Rhea" id="RHEA-COMP:10686"/>
        <dbReference type="ChEBI" id="CHEBI:15378"/>
        <dbReference type="ChEBI" id="CHEBI:16389"/>
        <dbReference type="ChEBI" id="CHEBI:17976"/>
        <dbReference type="ChEBI" id="CHEBI:57692"/>
        <dbReference type="ChEBI" id="CHEBI:58307"/>
        <dbReference type="EC" id="1.5.5.1"/>
    </reaction>
</comment>
<dbReference type="Pfam" id="PF21162">
    <property type="entry name" value="ETFQO_UQ-bd"/>
    <property type="match status" value="1"/>
</dbReference>
<evidence type="ECO:0000256" key="2">
    <source>
        <dbReference type="ARBA" id="ARBA00022448"/>
    </source>
</evidence>
<dbReference type="SUPFAM" id="SSF51905">
    <property type="entry name" value="FAD/NAD(P)-binding domain"/>
    <property type="match status" value="1"/>
</dbReference>
<evidence type="ECO:0000256" key="10">
    <source>
        <dbReference type="ARBA" id="ARBA00023075"/>
    </source>
</evidence>
<dbReference type="GO" id="GO:0046872">
    <property type="term" value="F:metal ion binding"/>
    <property type="evidence" value="ECO:0007669"/>
    <property type="project" value="UniProtKB-KW"/>
</dbReference>
<dbReference type="Proteomes" id="UP001149140">
    <property type="component" value="Unassembled WGS sequence"/>
</dbReference>
<evidence type="ECO:0000256" key="3">
    <source>
        <dbReference type="ARBA" id="ARBA00022630"/>
    </source>
</evidence>
<dbReference type="InterPro" id="IPR036188">
    <property type="entry name" value="FAD/NAD-bd_sf"/>
</dbReference>
<evidence type="ECO:0000256" key="7">
    <source>
        <dbReference type="ARBA" id="ARBA00023002"/>
    </source>
</evidence>
<feature type="domain" description="ETF-QO/FixX C-terminal" evidence="13">
    <location>
        <begin position="470"/>
        <end position="564"/>
    </location>
</feature>